<keyword evidence="5 6" id="KW-0472">Membrane</keyword>
<comment type="subcellular location">
    <subcellularLocation>
        <location evidence="1">Cell membrane</location>
        <topology evidence="1">Multi-pass membrane protein</topology>
    </subcellularLocation>
</comment>
<comment type="caution">
    <text evidence="7">The sequence shown here is derived from an EMBL/GenBank/DDBJ whole genome shotgun (WGS) entry which is preliminary data.</text>
</comment>
<dbReference type="Proteomes" id="UP000528964">
    <property type="component" value="Unassembled WGS sequence"/>
</dbReference>
<feature type="transmembrane region" description="Helical" evidence="6">
    <location>
        <begin position="323"/>
        <end position="343"/>
    </location>
</feature>
<evidence type="ECO:0000256" key="4">
    <source>
        <dbReference type="ARBA" id="ARBA00022989"/>
    </source>
</evidence>
<evidence type="ECO:0000313" key="8">
    <source>
        <dbReference type="Proteomes" id="UP000528964"/>
    </source>
</evidence>
<proteinExistence type="predicted"/>
<feature type="transmembrane region" description="Helical" evidence="6">
    <location>
        <begin position="75"/>
        <end position="94"/>
    </location>
</feature>
<sequence length="408" mass="44651">MADARASGGWFRLRLLDRYVLALTLRPMLMSLGVVLTALLLERVLRLVDMLATAGAPIILVVSLSTNLIPHYLGFALPAGFALGIFSAVSRLSLGAELEAMLASGVSIQSVLRPLVALGCILSLISILVVGYLAPYCRYAYRDIINSSVAYAWRAHAPAATFISVKDGLTITADEVDKTGRQLKGVFIQNRDQGADVVTSSVAGTLELTPDKTQIQLKLHNGVVVRDYGAARPSTLRFQELVLDKKFDLQAPPFRPRGGNERELTLSELWSEMNSPMPSSPLNELQAEFHSRLARSLSLPFLPLLIVPLSMTMRRNARVGNAAASAVLMVLFHNALQIGQTFAHKGIGWAPLDCWAPFFVYVAFALWLYRTSTDRPGDTVVSRALDRVRRVIESLTRRVGARLQAAKS</sequence>
<dbReference type="RefSeq" id="WP_183396497.1">
    <property type="nucleotide sequence ID" value="NZ_JACIDR010000007.1"/>
</dbReference>
<feature type="transmembrane region" description="Helical" evidence="6">
    <location>
        <begin position="48"/>
        <end position="69"/>
    </location>
</feature>
<protein>
    <submittedName>
        <fullName evidence="7">Lipopolysaccharide export system permease protein</fullName>
    </submittedName>
</protein>
<gene>
    <name evidence="7" type="ORF">GGR24_003329</name>
</gene>
<dbReference type="Pfam" id="PF03739">
    <property type="entry name" value="LptF_LptG"/>
    <property type="match status" value="1"/>
</dbReference>
<organism evidence="7 8">
    <name type="scientific">Hansschlegelia beijingensis</name>
    <dbReference type="NCBI Taxonomy" id="1133344"/>
    <lineage>
        <taxon>Bacteria</taxon>
        <taxon>Pseudomonadati</taxon>
        <taxon>Pseudomonadota</taxon>
        <taxon>Alphaproteobacteria</taxon>
        <taxon>Hyphomicrobiales</taxon>
        <taxon>Methylopilaceae</taxon>
        <taxon>Hansschlegelia</taxon>
    </lineage>
</organism>
<evidence type="ECO:0000256" key="2">
    <source>
        <dbReference type="ARBA" id="ARBA00022475"/>
    </source>
</evidence>
<keyword evidence="8" id="KW-1185">Reference proteome</keyword>
<evidence type="ECO:0000313" key="7">
    <source>
        <dbReference type="EMBL" id="MBB3974642.1"/>
    </source>
</evidence>
<feature type="transmembrane region" description="Helical" evidence="6">
    <location>
        <begin position="349"/>
        <end position="369"/>
    </location>
</feature>
<dbReference type="GO" id="GO:0043190">
    <property type="term" value="C:ATP-binding cassette (ABC) transporter complex"/>
    <property type="evidence" value="ECO:0007669"/>
    <property type="project" value="TreeGrafter"/>
</dbReference>
<evidence type="ECO:0000256" key="6">
    <source>
        <dbReference type="SAM" id="Phobius"/>
    </source>
</evidence>
<dbReference type="InterPro" id="IPR005495">
    <property type="entry name" value="LptG/LptF_permease"/>
</dbReference>
<name>A0A7W6GH10_9HYPH</name>
<evidence type="ECO:0000256" key="5">
    <source>
        <dbReference type="ARBA" id="ARBA00023136"/>
    </source>
</evidence>
<dbReference type="EMBL" id="JACIDR010000007">
    <property type="protein sequence ID" value="MBB3974642.1"/>
    <property type="molecule type" value="Genomic_DNA"/>
</dbReference>
<keyword evidence="4 6" id="KW-1133">Transmembrane helix</keyword>
<keyword evidence="2" id="KW-1003">Cell membrane</keyword>
<reference evidence="7 8" key="1">
    <citation type="submission" date="2020-08" db="EMBL/GenBank/DDBJ databases">
        <title>Genomic Encyclopedia of Type Strains, Phase IV (KMG-IV): sequencing the most valuable type-strain genomes for metagenomic binning, comparative biology and taxonomic classification.</title>
        <authorList>
            <person name="Goeker M."/>
        </authorList>
    </citation>
    <scope>NUCLEOTIDE SEQUENCE [LARGE SCALE GENOMIC DNA]</scope>
    <source>
        <strain evidence="7 8">DSM 25481</strain>
    </source>
</reference>
<dbReference type="GO" id="GO:0015920">
    <property type="term" value="P:lipopolysaccharide transport"/>
    <property type="evidence" value="ECO:0007669"/>
    <property type="project" value="TreeGrafter"/>
</dbReference>
<dbReference type="PANTHER" id="PTHR33529">
    <property type="entry name" value="SLR0882 PROTEIN-RELATED"/>
    <property type="match status" value="1"/>
</dbReference>
<dbReference type="AlphaFoldDB" id="A0A7W6GH10"/>
<evidence type="ECO:0000256" key="3">
    <source>
        <dbReference type="ARBA" id="ARBA00022692"/>
    </source>
</evidence>
<feature type="transmembrane region" description="Helical" evidence="6">
    <location>
        <begin position="20"/>
        <end position="41"/>
    </location>
</feature>
<feature type="transmembrane region" description="Helical" evidence="6">
    <location>
        <begin position="115"/>
        <end position="134"/>
    </location>
</feature>
<accession>A0A7W6GH10</accession>
<keyword evidence="3 6" id="KW-0812">Transmembrane</keyword>
<evidence type="ECO:0000256" key="1">
    <source>
        <dbReference type="ARBA" id="ARBA00004651"/>
    </source>
</evidence>
<dbReference type="PANTHER" id="PTHR33529:SF6">
    <property type="entry name" value="YJGP_YJGQ FAMILY PERMEASE"/>
    <property type="match status" value="1"/>
</dbReference>